<dbReference type="PROSITE" id="PS50937">
    <property type="entry name" value="HTH_MERR_2"/>
    <property type="match status" value="1"/>
</dbReference>
<dbReference type="EMBL" id="RJLM01000001">
    <property type="protein sequence ID" value="RWX57691.1"/>
    <property type="molecule type" value="Genomic_DNA"/>
</dbReference>
<dbReference type="GO" id="GO:0003700">
    <property type="term" value="F:DNA-binding transcription factor activity"/>
    <property type="evidence" value="ECO:0007669"/>
    <property type="project" value="InterPro"/>
</dbReference>
<dbReference type="GO" id="GO:0003677">
    <property type="term" value="F:DNA binding"/>
    <property type="evidence" value="ECO:0007669"/>
    <property type="project" value="UniProtKB-KW"/>
</dbReference>
<dbReference type="AlphaFoldDB" id="A0A444JX82"/>
<dbReference type="SMART" id="SM00422">
    <property type="entry name" value="HTH_MERR"/>
    <property type="match status" value="1"/>
</dbReference>
<dbReference type="InterPro" id="IPR000551">
    <property type="entry name" value="MerR-type_HTH_dom"/>
</dbReference>
<dbReference type="PANTHER" id="PTHR30204:SF98">
    <property type="entry name" value="HTH-TYPE TRANSCRIPTIONAL REGULATOR ADHR"/>
    <property type="match status" value="1"/>
</dbReference>
<dbReference type="OrthoDB" id="9808480at2"/>
<keyword evidence="1" id="KW-0238">DNA-binding</keyword>
<comment type="caution">
    <text evidence="3">The sequence shown here is derived from an EMBL/GenBank/DDBJ whole genome shotgun (WGS) entry which is preliminary data.</text>
</comment>
<dbReference type="Pfam" id="PF13411">
    <property type="entry name" value="MerR_1"/>
    <property type="match status" value="1"/>
</dbReference>
<dbReference type="InterPro" id="IPR047057">
    <property type="entry name" value="MerR_fam"/>
</dbReference>
<dbReference type="PANTHER" id="PTHR30204">
    <property type="entry name" value="REDOX-CYCLING DRUG-SENSING TRANSCRIPTIONAL ACTIVATOR SOXR"/>
    <property type="match status" value="1"/>
</dbReference>
<evidence type="ECO:0000259" key="2">
    <source>
        <dbReference type="PROSITE" id="PS50937"/>
    </source>
</evidence>
<proteinExistence type="predicted"/>
<dbReference type="InterPro" id="IPR009061">
    <property type="entry name" value="DNA-bd_dom_put_sf"/>
</dbReference>
<gene>
    <name evidence="3" type="ORF">EDI28_05125</name>
</gene>
<keyword evidence="4" id="KW-1185">Reference proteome</keyword>
<dbReference type="RefSeq" id="WP_128782718.1">
    <property type="nucleotide sequence ID" value="NZ_JAKJSG010000053.1"/>
</dbReference>
<organism evidence="3 4">
    <name type="scientific">Photobacterium chitinilyticum</name>
    <dbReference type="NCBI Taxonomy" id="2485123"/>
    <lineage>
        <taxon>Bacteria</taxon>
        <taxon>Pseudomonadati</taxon>
        <taxon>Pseudomonadota</taxon>
        <taxon>Gammaproteobacteria</taxon>
        <taxon>Vibrionales</taxon>
        <taxon>Vibrionaceae</taxon>
        <taxon>Photobacterium</taxon>
    </lineage>
</organism>
<feature type="domain" description="HTH merR-type" evidence="2">
    <location>
        <begin position="1"/>
        <end position="66"/>
    </location>
</feature>
<accession>A0A444JX82</accession>
<dbReference type="CDD" id="cd01109">
    <property type="entry name" value="HTH_YyaN"/>
    <property type="match status" value="1"/>
</dbReference>
<reference evidence="3 4" key="1">
    <citation type="submission" date="2018-11" db="EMBL/GenBank/DDBJ databases">
        <title>Photobacterium sp. BEI247 sp. nov., a marine bacterium isolated from Yongle Blue Hole in the South China Sea.</title>
        <authorList>
            <person name="Wang X."/>
        </authorList>
    </citation>
    <scope>NUCLEOTIDE SEQUENCE [LARGE SCALE GENOMIC DNA]</scope>
    <source>
        <strain evidence="4">BEI247</strain>
    </source>
</reference>
<evidence type="ECO:0000313" key="4">
    <source>
        <dbReference type="Proteomes" id="UP000287563"/>
    </source>
</evidence>
<dbReference type="Gene3D" id="1.10.1660.10">
    <property type="match status" value="1"/>
</dbReference>
<evidence type="ECO:0000256" key="1">
    <source>
        <dbReference type="ARBA" id="ARBA00023125"/>
    </source>
</evidence>
<dbReference type="Proteomes" id="UP000287563">
    <property type="component" value="Unassembled WGS sequence"/>
</dbReference>
<evidence type="ECO:0000313" key="3">
    <source>
        <dbReference type="EMBL" id="RWX57691.1"/>
    </source>
</evidence>
<name>A0A444JX82_9GAMM</name>
<dbReference type="SUPFAM" id="SSF46955">
    <property type="entry name" value="Putative DNA-binding domain"/>
    <property type="match status" value="1"/>
</dbReference>
<sequence>MNMREFSERTKLSSHTLRYYEKIGLLNNVQRNSSGHRVFTTKELDWVNFIIRLKETAMPLDTILHYSNLRALGESTITARKTLLEEHRHKLQSQIENQLQHLNALETKIDFYKAIEVS</sequence>
<protein>
    <submittedName>
        <fullName evidence="3">MerR family transcriptional regulator</fullName>
    </submittedName>
</protein>